<keyword evidence="12" id="KW-1185">Reference proteome</keyword>
<dbReference type="GO" id="GO:0005576">
    <property type="term" value="C:extracellular region"/>
    <property type="evidence" value="ECO:0007669"/>
    <property type="project" value="UniProtKB-SubCell"/>
</dbReference>
<comment type="subcellular location">
    <subcellularLocation>
        <location evidence="1">Membrane</location>
        <topology evidence="1">Multi-pass membrane protein</topology>
    </subcellularLocation>
</comment>
<reference evidence="11" key="5">
    <citation type="submission" date="2015-06" db="UniProtKB">
        <authorList>
            <consortium name="EnsemblFungi"/>
        </authorList>
    </citation>
    <scope>IDENTIFICATION</scope>
    <source>
        <strain evidence="11">ATCC 64411</strain>
    </source>
</reference>
<organism evidence="11 12">
    <name type="scientific">Magnaporthiopsis poae (strain ATCC 64411 / 73-15)</name>
    <name type="common">Kentucky bluegrass fungus</name>
    <name type="synonym">Magnaporthe poae</name>
    <dbReference type="NCBI Taxonomy" id="644358"/>
    <lineage>
        <taxon>Eukaryota</taxon>
        <taxon>Fungi</taxon>
        <taxon>Dikarya</taxon>
        <taxon>Ascomycota</taxon>
        <taxon>Pezizomycotina</taxon>
        <taxon>Sordariomycetes</taxon>
        <taxon>Sordariomycetidae</taxon>
        <taxon>Magnaporthales</taxon>
        <taxon>Magnaporthaceae</taxon>
        <taxon>Magnaporthiopsis</taxon>
    </lineage>
</organism>
<accession>A0A0C4EGP7</accession>
<reference evidence="10" key="3">
    <citation type="submission" date="2011-03" db="EMBL/GenBank/DDBJ databases">
        <title>Annotation of Magnaporthe poae ATCC 64411.</title>
        <authorList>
            <person name="Ma L.-J."/>
            <person name="Dead R."/>
            <person name="Young S.K."/>
            <person name="Zeng Q."/>
            <person name="Gargeya S."/>
            <person name="Fitzgerald M."/>
            <person name="Haas B."/>
            <person name="Abouelleil A."/>
            <person name="Alvarado L."/>
            <person name="Arachchi H.M."/>
            <person name="Berlin A."/>
            <person name="Brown A."/>
            <person name="Chapman S.B."/>
            <person name="Chen Z."/>
            <person name="Dunbar C."/>
            <person name="Freedman E."/>
            <person name="Gearin G."/>
            <person name="Gellesch M."/>
            <person name="Goldberg J."/>
            <person name="Griggs A."/>
            <person name="Gujja S."/>
            <person name="Heiman D."/>
            <person name="Howarth C."/>
            <person name="Larson L."/>
            <person name="Lui A."/>
            <person name="MacDonald P.J.P."/>
            <person name="Mehta T."/>
            <person name="Montmayeur A."/>
            <person name="Murphy C."/>
            <person name="Neiman D."/>
            <person name="Pearson M."/>
            <person name="Priest M."/>
            <person name="Roberts A."/>
            <person name="Saif S."/>
            <person name="Shea T."/>
            <person name="Shenoy N."/>
            <person name="Sisk P."/>
            <person name="Stolte C."/>
            <person name="Sykes S."/>
            <person name="Yandava C."/>
            <person name="Wortman J."/>
            <person name="Nusbaum C."/>
            <person name="Birren B."/>
        </authorList>
    </citation>
    <scope>NUCLEOTIDE SEQUENCE</scope>
    <source>
        <strain evidence="10">ATCC 64411</strain>
    </source>
</reference>
<dbReference type="AlphaFoldDB" id="A0A0C4EGP7"/>
<evidence type="ECO:0000256" key="2">
    <source>
        <dbReference type="ARBA" id="ARBA00022692"/>
    </source>
</evidence>
<feature type="transmembrane region" description="Helical" evidence="7">
    <location>
        <begin position="241"/>
        <end position="262"/>
    </location>
</feature>
<dbReference type="PANTHER" id="PTHR33048:SF143">
    <property type="entry name" value="EXTRACELLULAR MEMBRANE PROTEIN CFEM DOMAIN-CONTAINING PROTEIN-RELATED"/>
    <property type="match status" value="1"/>
</dbReference>
<comment type="similarity">
    <text evidence="5">Belongs to the SAT4 family.</text>
</comment>
<dbReference type="STRING" id="644358.A0A0C4EGP7"/>
<keyword evidence="4 7" id="KW-0472">Membrane</keyword>
<dbReference type="PANTHER" id="PTHR33048">
    <property type="entry name" value="PTH11-LIKE INTEGRAL MEMBRANE PROTEIN (AFU_ORTHOLOGUE AFUA_5G11245)"/>
    <property type="match status" value="1"/>
</dbReference>
<dbReference type="Pfam" id="PF20684">
    <property type="entry name" value="Fung_rhodopsin"/>
    <property type="match status" value="1"/>
</dbReference>
<reference evidence="10" key="1">
    <citation type="submission" date="2010-05" db="EMBL/GenBank/DDBJ databases">
        <title>The Genome Sequence of Magnaporthe poae strain ATCC 64411.</title>
        <authorList>
            <consortium name="The Broad Institute Genome Sequencing Platform"/>
            <consortium name="Broad Institute Genome Sequencing Center for Infectious Disease"/>
            <person name="Ma L.-J."/>
            <person name="Dead R."/>
            <person name="Young S."/>
            <person name="Zeng Q."/>
            <person name="Koehrsen M."/>
            <person name="Alvarado L."/>
            <person name="Berlin A."/>
            <person name="Chapman S.B."/>
            <person name="Chen Z."/>
            <person name="Freedman E."/>
            <person name="Gellesch M."/>
            <person name="Goldberg J."/>
            <person name="Griggs A."/>
            <person name="Gujja S."/>
            <person name="Heilman E.R."/>
            <person name="Heiman D."/>
            <person name="Hepburn T."/>
            <person name="Howarth C."/>
            <person name="Jen D."/>
            <person name="Larson L."/>
            <person name="Mehta T."/>
            <person name="Neiman D."/>
            <person name="Pearson M."/>
            <person name="Roberts A."/>
            <person name="Saif S."/>
            <person name="Shea T."/>
            <person name="Shenoy N."/>
            <person name="Sisk P."/>
            <person name="Stolte C."/>
            <person name="Sykes S."/>
            <person name="Walk T."/>
            <person name="White J."/>
            <person name="Yandava C."/>
            <person name="Haas B."/>
            <person name="Nusbaum C."/>
            <person name="Birren B."/>
        </authorList>
    </citation>
    <scope>NUCLEOTIDE SEQUENCE</scope>
    <source>
        <strain evidence="10">ATCC 64411</strain>
    </source>
</reference>
<dbReference type="OMA" id="PCAATHA"/>
<proteinExistence type="inferred from homology"/>
<evidence type="ECO:0000256" key="8">
    <source>
        <dbReference type="SAM" id="SignalP"/>
    </source>
</evidence>
<evidence type="ECO:0000256" key="5">
    <source>
        <dbReference type="ARBA" id="ARBA00038359"/>
    </source>
</evidence>
<protein>
    <recommendedName>
        <fullName evidence="9">Rhodopsin domain-containing protein</fullName>
    </recommendedName>
</protein>
<evidence type="ECO:0000313" key="11">
    <source>
        <dbReference type="EnsemblFungi" id="MAPG_12029T0"/>
    </source>
</evidence>
<evidence type="ECO:0000313" key="12">
    <source>
        <dbReference type="Proteomes" id="UP000011715"/>
    </source>
</evidence>
<sequence>MRIASFLAALLLLCGLSLCQSSATSDVEVLSKLVSELPKCVLTCAMKHADPDCPLTSLKCACQPTSDAAMACYFDSCKGWDLILGQKLIDKTCGVVPLDDDVKLRIQIWVSAGLAGLVVAVRIASGMIPGLDRSAGGRTNLGWDDACVVLSFLLSLATFAVTEDSIRHGFGRGLTSASNPKDVDTQVRGFLIGSTLMFAAAAAIKASFLFFFARIFLSHGLDDLTWPLVPRIGPEWRFKTVLVWTHVVNVVSAVALICMALVQCQPLSYYWTGWDGMHTGYCFYNKRIAPLTHIIVTVILDFWFLYLPIPLISTLRMSIWTKVGITSMFSLGIIVTIVSLIRLYVLVREMQHEEMTSNYVEIAKWSTAEMPTAIVCACIPSLRWFFLRMMPDSFRRGLGKMWHKIAALWPGYRRKQRRRSQRLDENADESYENKYKKRKQLSTFDSYAYTTTVTTTTNTANRASIALEELGSGGGTPGLFVHSEDPEAAIAQSEGPEAVVAHSEGPEAVVSHSERP</sequence>
<dbReference type="eggNOG" id="ENOG502SKG6">
    <property type="taxonomic scope" value="Eukaryota"/>
</dbReference>
<dbReference type="EMBL" id="ADBL01003026">
    <property type="status" value="NOT_ANNOTATED_CDS"/>
    <property type="molecule type" value="Genomic_DNA"/>
</dbReference>
<dbReference type="OrthoDB" id="5209144at2759"/>
<dbReference type="EMBL" id="GL877091">
    <property type="protein sequence ID" value="KLU93088.1"/>
    <property type="molecule type" value="Genomic_DNA"/>
</dbReference>
<dbReference type="EnsemblFungi" id="MAPG_12029T0">
    <property type="protein sequence ID" value="MAPG_12029T0"/>
    <property type="gene ID" value="MAPG_12029"/>
</dbReference>
<dbReference type="Proteomes" id="UP000011715">
    <property type="component" value="Unassembled WGS sequence"/>
</dbReference>
<evidence type="ECO:0000256" key="7">
    <source>
        <dbReference type="SAM" id="Phobius"/>
    </source>
</evidence>
<dbReference type="InterPro" id="IPR052337">
    <property type="entry name" value="SAT4-like"/>
</dbReference>
<dbReference type="GO" id="GO:0098552">
    <property type="term" value="C:side of membrane"/>
    <property type="evidence" value="ECO:0007669"/>
    <property type="project" value="UniProtKB-KW"/>
</dbReference>
<feature type="transmembrane region" description="Helical" evidence="7">
    <location>
        <begin position="288"/>
        <end position="307"/>
    </location>
</feature>
<evidence type="ECO:0000313" key="10">
    <source>
        <dbReference type="EMBL" id="KLU93088.1"/>
    </source>
</evidence>
<evidence type="ECO:0000259" key="9">
    <source>
        <dbReference type="Pfam" id="PF20684"/>
    </source>
</evidence>
<gene>
    <name evidence="10" type="ORF">MAPG_12029</name>
</gene>
<keyword evidence="8" id="KW-0732">Signal</keyword>
<reference evidence="12" key="2">
    <citation type="submission" date="2010-05" db="EMBL/GenBank/DDBJ databases">
        <title>The genome sequence of Magnaporthe poae strain ATCC 64411.</title>
        <authorList>
            <person name="Ma L.-J."/>
            <person name="Dead R."/>
            <person name="Young S."/>
            <person name="Zeng Q."/>
            <person name="Koehrsen M."/>
            <person name="Alvarado L."/>
            <person name="Berlin A."/>
            <person name="Chapman S.B."/>
            <person name="Chen Z."/>
            <person name="Freedman E."/>
            <person name="Gellesch M."/>
            <person name="Goldberg J."/>
            <person name="Griggs A."/>
            <person name="Gujja S."/>
            <person name="Heilman E.R."/>
            <person name="Heiman D."/>
            <person name="Hepburn T."/>
            <person name="Howarth C."/>
            <person name="Jen D."/>
            <person name="Larson L."/>
            <person name="Mehta T."/>
            <person name="Neiman D."/>
            <person name="Pearson M."/>
            <person name="Roberts A."/>
            <person name="Saif S."/>
            <person name="Shea T."/>
            <person name="Shenoy N."/>
            <person name="Sisk P."/>
            <person name="Stolte C."/>
            <person name="Sykes S."/>
            <person name="Walk T."/>
            <person name="White J."/>
            <person name="Yandava C."/>
            <person name="Haas B."/>
            <person name="Nusbaum C."/>
            <person name="Birren B."/>
        </authorList>
    </citation>
    <scope>NUCLEOTIDE SEQUENCE [LARGE SCALE GENOMIC DNA]</scope>
    <source>
        <strain evidence="12">ATCC 64411 / 73-15</strain>
    </source>
</reference>
<evidence type="ECO:0000256" key="6">
    <source>
        <dbReference type="SAM" id="MobiDB-lite"/>
    </source>
</evidence>
<keyword evidence="2 7" id="KW-0812">Transmembrane</keyword>
<name>A0A0C4EGP7_MAGP6</name>
<feature type="region of interest" description="Disordered" evidence="6">
    <location>
        <begin position="489"/>
        <end position="516"/>
    </location>
</feature>
<evidence type="ECO:0000256" key="4">
    <source>
        <dbReference type="ARBA" id="ARBA00023136"/>
    </source>
</evidence>
<feature type="transmembrane region" description="Helical" evidence="7">
    <location>
        <begin position="319"/>
        <end position="345"/>
    </location>
</feature>
<dbReference type="VEuPathDB" id="FungiDB:MAPG_12029"/>
<feature type="signal peptide" evidence="8">
    <location>
        <begin position="1"/>
        <end position="19"/>
    </location>
</feature>
<feature type="transmembrane region" description="Helical" evidence="7">
    <location>
        <begin position="190"/>
        <end position="212"/>
    </location>
</feature>
<reference evidence="11" key="4">
    <citation type="journal article" date="2015" name="G3 (Bethesda)">
        <title>Genome sequences of three phytopathogenic species of the Magnaporthaceae family of fungi.</title>
        <authorList>
            <person name="Okagaki L.H."/>
            <person name="Nunes C.C."/>
            <person name="Sailsbery J."/>
            <person name="Clay B."/>
            <person name="Brown D."/>
            <person name="John T."/>
            <person name="Oh Y."/>
            <person name="Young N."/>
            <person name="Fitzgerald M."/>
            <person name="Haas B.J."/>
            <person name="Zeng Q."/>
            <person name="Young S."/>
            <person name="Adiconis X."/>
            <person name="Fan L."/>
            <person name="Levin J.Z."/>
            <person name="Mitchell T.K."/>
            <person name="Okubara P.A."/>
            <person name="Farman M.L."/>
            <person name="Kohn L.M."/>
            <person name="Birren B."/>
            <person name="Ma L.-J."/>
            <person name="Dean R.A."/>
        </authorList>
    </citation>
    <scope>NUCLEOTIDE SEQUENCE</scope>
    <source>
        <strain evidence="11">ATCC 64411 / 73-15</strain>
    </source>
</reference>
<evidence type="ECO:0000256" key="1">
    <source>
        <dbReference type="ARBA" id="ARBA00004141"/>
    </source>
</evidence>
<feature type="transmembrane region" description="Helical" evidence="7">
    <location>
        <begin position="365"/>
        <end position="386"/>
    </location>
</feature>
<dbReference type="InterPro" id="IPR049326">
    <property type="entry name" value="Rhodopsin_dom_fungi"/>
</dbReference>
<feature type="chain" id="PRO_5009386071" description="Rhodopsin domain-containing protein" evidence="8">
    <location>
        <begin position="20"/>
        <end position="516"/>
    </location>
</feature>
<keyword evidence="3 7" id="KW-1133">Transmembrane helix</keyword>
<evidence type="ECO:0000256" key="3">
    <source>
        <dbReference type="ARBA" id="ARBA00022989"/>
    </source>
</evidence>
<feature type="domain" description="Rhodopsin" evidence="9">
    <location>
        <begin position="139"/>
        <end position="385"/>
    </location>
</feature>
<feature type="transmembrane region" description="Helical" evidence="7">
    <location>
        <begin position="106"/>
        <end position="129"/>
    </location>
</feature>